<evidence type="ECO:0000313" key="3">
    <source>
        <dbReference type="Proteomes" id="UP000789342"/>
    </source>
</evidence>
<comment type="caution">
    <text evidence="2">The sequence shown here is derived from an EMBL/GenBank/DDBJ whole genome shotgun (WGS) entry which is preliminary data.</text>
</comment>
<feature type="compositionally biased region" description="Basic residues" evidence="1">
    <location>
        <begin position="350"/>
        <end position="372"/>
    </location>
</feature>
<gene>
    <name evidence="2" type="ORF">AMORRO_LOCUS13940</name>
</gene>
<feature type="region of interest" description="Disordered" evidence="1">
    <location>
        <begin position="348"/>
        <end position="372"/>
    </location>
</feature>
<accession>A0A9N9ICK6</accession>
<feature type="non-terminal residue" evidence="2">
    <location>
        <position position="372"/>
    </location>
</feature>
<dbReference type="AlphaFoldDB" id="A0A9N9ICK6"/>
<protein>
    <submittedName>
        <fullName evidence="2">6558_t:CDS:1</fullName>
    </submittedName>
</protein>
<dbReference type="OrthoDB" id="270318at2759"/>
<proteinExistence type="predicted"/>
<evidence type="ECO:0000256" key="1">
    <source>
        <dbReference type="SAM" id="MobiDB-lite"/>
    </source>
</evidence>
<dbReference type="Proteomes" id="UP000789342">
    <property type="component" value="Unassembled WGS sequence"/>
</dbReference>
<evidence type="ECO:0000313" key="2">
    <source>
        <dbReference type="EMBL" id="CAG8729918.1"/>
    </source>
</evidence>
<reference evidence="2" key="1">
    <citation type="submission" date="2021-06" db="EMBL/GenBank/DDBJ databases">
        <authorList>
            <person name="Kallberg Y."/>
            <person name="Tangrot J."/>
            <person name="Rosling A."/>
        </authorList>
    </citation>
    <scope>NUCLEOTIDE SEQUENCE</scope>
    <source>
        <strain evidence="2">CL551</strain>
    </source>
</reference>
<name>A0A9N9ICK6_9GLOM</name>
<keyword evidence="3" id="KW-1185">Reference proteome</keyword>
<dbReference type="EMBL" id="CAJVPV010025804">
    <property type="protein sequence ID" value="CAG8729918.1"/>
    <property type="molecule type" value="Genomic_DNA"/>
</dbReference>
<sequence>IGYHQICNDVNDLVMQGALLILFPPTPTTGYRRPDKEGVKERLRELISLGFNLTYPVIGDIMQLFEPKLSDIGNILLESFDEIKNDPVNEFMHRILIESIKPERNFKKYDIWKFLNQKLGKIYDRKDTQINTGNKVAKKMDDHLSTKGKKRIGKLEFQEKAFLDVMDRYIGNTNKSTGTSLIFTPKFYEWVLETFGAEAKITKRCFDDILKTRVNIDKQFIQTPDTKVQECTYEAISNIWNIYCNKHVSFEHKHTQHLSQAAHEDILDPLFKGFLWRLFKLDPTHDHEAVTPSTTKKRHDDLRTLMIWYGCLVNLKDHLMISGDKFATREFKQSLETFLDVLERSEFKKGSKKRKQRLVINQSRKRRRKKET</sequence>
<organism evidence="2 3">
    <name type="scientific">Acaulospora morrowiae</name>
    <dbReference type="NCBI Taxonomy" id="94023"/>
    <lineage>
        <taxon>Eukaryota</taxon>
        <taxon>Fungi</taxon>
        <taxon>Fungi incertae sedis</taxon>
        <taxon>Mucoromycota</taxon>
        <taxon>Glomeromycotina</taxon>
        <taxon>Glomeromycetes</taxon>
        <taxon>Diversisporales</taxon>
        <taxon>Acaulosporaceae</taxon>
        <taxon>Acaulospora</taxon>
    </lineage>
</organism>